<evidence type="ECO:0000256" key="2">
    <source>
        <dbReference type="ARBA" id="ARBA00022475"/>
    </source>
</evidence>
<feature type="transmembrane region" description="Helical" evidence="6">
    <location>
        <begin position="367"/>
        <end position="393"/>
    </location>
</feature>
<dbReference type="PANTHER" id="PTHR30250:SF11">
    <property type="entry name" value="O-ANTIGEN TRANSPORTER-RELATED"/>
    <property type="match status" value="1"/>
</dbReference>
<feature type="transmembrane region" description="Helical" evidence="6">
    <location>
        <begin position="140"/>
        <end position="158"/>
    </location>
</feature>
<feature type="transmembrane region" description="Helical" evidence="6">
    <location>
        <begin position="342"/>
        <end position="361"/>
    </location>
</feature>
<evidence type="ECO:0000313" key="8">
    <source>
        <dbReference type="Proteomes" id="UP000219636"/>
    </source>
</evidence>
<evidence type="ECO:0008006" key="9">
    <source>
        <dbReference type="Google" id="ProtNLM"/>
    </source>
</evidence>
<keyword evidence="3 6" id="KW-0812">Transmembrane</keyword>
<name>A0A285RHU1_9BACL</name>
<organism evidence="7 8">
    <name type="scientific">Ureibacillus xyleni</name>
    <dbReference type="NCBI Taxonomy" id="614648"/>
    <lineage>
        <taxon>Bacteria</taxon>
        <taxon>Bacillati</taxon>
        <taxon>Bacillota</taxon>
        <taxon>Bacilli</taxon>
        <taxon>Bacillales</taxon>
        <taxon>Caryophanaceae</taxon>
        <taxon>Ureibacillus</taxon>
    </lineage>
</organism>
<dbReference type="AlphaFoldDB" id="A0A285RHU1"/>
<gene>
    <name evidence="7" type="ORF">SAMN05880501_101684</name>
</gene>
<feature type="transmembrane region" description="Helical" evidence="6">
    <location>
        <begin position="39"/>
        <end position="61"/>
    </location>
</feature>
<keyword evidence="4 6" id="KW-1133">Transmembrane helix</keyword>
<feature type="transmembrane region" description="Helical" evidence="6">
    <location>
        <begin position="313"/>
        <end position="335"/>
    </location>
</feature>
<dbReference type="RefSeq" id="WP_097072226.1">
    <property type="nucleotide sequence ID" value="NZ_OBMQ01000001.1"/>
</dbReference>
<dbReference type="PANTHER" id="PTHR30250">
    <property type="entry name" value="PST FAMILY PREDICTED COLANIC ACID TRANSPORTER"/>
    <property type="match status" value="1"/>
</dbReference>
<protein>
    <recommendedName>
        <fullName evidence="9">O-antigen/teichoic acid export membrane protein</fullName>
    </recommendedName>
</protein>
<accession>A0A285RHU1</accession>
<feature type="transmembrane region" description="Helical" evidence="6">
    <location>
        <begin position="164"/>
        <end position="181"/>
    </location>
</feature>
<feature type="transmembrane region" description="Helical" evidence="6">
    <location>
        <begin position="236"/>
        <end position="261"/>
    </location>
</feature>
<dbReference type="Proteomes" id="UP000219636">
    <property type="component" value="Unassembled WGS sequence"/>
</dbReference>
<feature type="transmembrane region" description="Helical" evidence="6">
    <location>
        <begin position="12"/>
        <end position="33"/>
    </location>
</feature>
<dbReference type="InterPro" id="IPR050833">
    <property type="entry name" value="Poly_Biosynth_Transport"/>
</dbReference>
<proteinExistence type="predicted"/>
<evidence type="ECO:0000313" key="7">
    <source>
        <dbReference type="EMBL" id="SOB93673.1"/>
    </source>
</evidence>
<evidence type="ECO:0000256" key="1">
    <source>
        <dbReference type="ARBA" id="ARBA00004651"/>
    </source>
</evidence>
<evidence type="ECO:0000256" key="3">
    <source>
        <dbReference type="ARBA" id="ARBA00022692"/>
    </source>
</evidence>
<dbReference type="GO" id="GO:0005886">
    <property type="term" value="C:plasma membrane"/>
    <property type="evidence" value="ECO:0007669"/>
    <property type="project" value="UniProtKB-SubCell"/>
</dbReference>
<feature type="transmembrane region" description="Helical" evidence="6">
    <location>
        <begin position="81"/>
        <end position="103"/>
    </location>
</feature>
<dbReference type="OrthoDB" id="2678093at2"/>
<dbReference type="EMBL" id="OBMQ01000001">
    <property type="protein sequence ID" value="SOB93673.1"/>
    <property type="molecule type" value="Genomic_DNA"/>
</dbReference>
<evidence type="ECO:0000256" key="6">
    <source>
        <dbReference type="SAM" id="Phobius"/>
    </source>
</evidence>
<keyword evidence="8" id="KW-1185">Reference proteome</keyword>
<feature type="transmembrane region" description="Helical" evidence="6">
    <location>
        <begin position="273"/>
        <end position="293"/>
    </location>
</feature>
<evidence type="ECO:0000256" key="5">
    <source>
        <dbReference type="ARBA" id="ARBA00023136"/>
    </source>
</evidence>
<evidence type="ECO:0000256" key="4">
    <source>
        <dbReference type="ARBA" id="ARBA00022989"/>
    </source>
</evidence>
<sequence length="403" mass="45455">MSKKKFLLDSLLNIVGTAIPIIVIQLFTLPIIGDLGGKQYGLIVTLISLFTIISFPFGNVLNNVRLLLDKEYNDQGYSGDFNILLFSSLLVSTILIIIGTIYYEDQFSILNIFFIVLISSLNLLREYLVVSFRIQLNYKLILMNNFVLSLGYVIGTFLFKVTGMWQLIFVIGYGLSLLFIIKNSTLLKEPFAKTPTFKSTTYKSIVLLCSSLLKNILSYADKLLLFPLLGPTAVSIYYTSTIIGKIMSMAVTPINGVILSYISKMEKITLKTFIYIILISSGVGAIGYIFSIIANPIVLNFLYQSWADESMKYIYITSATAIADMIITVINPFILKFNNINWQILINGTNIVVYVISTFLLFRHYGLMGFCIGIFISSVYQMILMIGIFIFSYKRDPILESKE</sequence>
<keyword evidence="5 6" id="KW-0472">Membrane</keyword>
<feature type="transmembrane region" description="Helical" evidence="6">
    <location>
        <begin position="109"/>
        <end position="128"/>
    </location>
</feature>
<comment type="subcellular location">
    <subcellularLocation>
        <location evidence="1">Cell membrane</location>
        <topology evidence="1">Multi-pass membrane protein</topology>
    </subcellularLocation>
</comment>
<reference evidence="8" key="1">
    <citation type="submission" date="2017-08" db="EMBL/GenBank/DDBJ databases">
        <authorList>
            <person name="Varghese N."/>
            <person name="Submissions S."/>
        </authorList>
    </citation>
    <scope>NUCLEOTIDE SEQUENCE [LARGE SCALE GENOMIC DNA]</scope>
    <source>
        <strain evidence="8">JC22</strain>
    </source>
</reference>
<keyword evidence="2" id="KW-1003">Cell membrane</keyword>